<dbReference type="InterPro" id="IPR011044">
    <property type="entry name" value="Quino_amine_DH_bsu"/>
</dbReference>
<sequence length="402" mass="42925">MKKNLFKTLLTLGLVFALASCDKDDDNPVDPVAQSEFKFIRILVNDEVSREISLVDPVKLTVEKFEAQFPKSALYGTQAGRFGALVNGANNHVQLFDTGFEGHGDHVDVKGTPKFGALTGTGNKPTHFKSKGDEIITFNDGDGTLAIAKEADFHTPGAKMTIIKTGNVAHHGAMTKFDNGTYAVTEKDGSVAGTLPERVKIIDASGKTLFASTLQTKGIHGNATNGSVSLFGSSSGILVVEPSGKQRLIAHPADFGDAWFGSILEAKGAGKFIGYTAAKGAYLIDVAANTVTPILASTDIMQAKVDYAGNNLVILLHSGELQIFDLKTNSVKKTGSVIPATVKEETQKPQLEATTRFVYLTQPKSGELLRINADDLSKVEKIRVSATPYRLSVLGIESDESH</sequence>
<name>A0A9X1PH38_9BACT</name>
<organism evidence="2 3">
    <name type="scientific">Dyadobacter chenwenxiniae</name>
    <dbReference type="NCBI Taxonomy" id="2906456"/>
    <lineage>
        <taxon>Bacteria</taxon>
        <taxon>Pseudomonadati</taxon>
        <taxon>Bacteroidota</taxon>
        <taxon>Cytophagia</taxon>
        <taxon>Cytophagales</taxon>
        <taxon>Spirosomataceae</taxon>
        <taxon>Dyadobacter</taxon>
    </lineage>
</organism>
<dbReference type="PROSITE" id="PS51257">
    <property type="entry name" value="PROKAR_LIPOPROTEIN"/>
    <property type="match status" value="1"/>
</dbReference>
<dbReference type="InterPro" id="IPR015943">
    <property type="entry name" value="WD40/YVTN_repeat-like_dom_sf"/>
</dbReference>
<evidence type="ECO:0000256" key="1">
    <source>
        <dbReference type="SAM" id="SignalP"/>
    </source>
</evidence>
<keyword evidence="3" id="KW-1185">Reference proteome</keyword>
<dbReference type="AlphaFoldDB" id="A0A9X1PH38"/>
<evidence type="ECO:0000313" key="3">
    <source>
        <dbReference type="Proteomes" id="UP001139000"/>
    </source>
</evidence>
<protein>
    <submittedName>
        <fullName evidence="2">Uncharacterized protein</fullName>
    </submittedName>
</protein>
<comment type="caution">
    <text evidence="2">The sequence shown here is derived from an EMBL/GenBank/DDBJ whole genome shotgun (WGS) entry which is preliminary data.</text>
</comment>
<dbReference type="Gene3D" id="2.130.10.10">
    <property type="entry name" value="YVTN repeat-like/Quinoprotein amine dehydrogenase"/>
    <property type="match status" value="1"/>
</dbReference>
<dbReference type="Proteomes" id="UP001139000">
    <property type="component" value="Unassembled WGS sequence"/>
</dbReference>
<dbReference type="SUPFAM" id="SSF50969">
    <property type="entry name" value="YVTN repeat-like/Quinoprotein amine dehydrogenase"/>
    <property type="match status" value="1"/>
</dbReference>
<accession>A0A9X1PH38</accession>
<dbReference type="EMBL" id="JAJTTC010000001">
    <property type="protein sequence ID" value="MCF0061020.1"/>
    <property type="molecule type" value="Genomic_DNA"/>
</dbReference>
<keyword evidence="1" id="KW-0732">Signal</keyword>
<feature type="signal peptide" evidence="1">
    <location>
        <begin position="1"/>
        <end position="19"/>
    </location>
</feature>
<evidence type="ECO:0000313" key="2">
    <source>
        <dbReference type="EMBL" id="MCF0061020.1"/>
    </source>
</evidence>
<proteinExistence type="predicted"/>
<gene>
    <name evidence="2" type="ORF">LXM26_05920</name>
</gene>
<feature type="chain" id="PRO_5040811026" evidence="1">
    <location>
        <begin position="20"/>
        <end position="402"/>
    </location>
</feature>
<reference evidence="2" key="1">
    <citation type="submission" date="2021-12" db="EMBL/GenBank/DDBJ databases">
        <title>Novel species in genus Dyadobacter.</title>
        <authorList>
            <person name="Ma C."/>
        </authorList>
    </citation>
    <scope>NUCLEOTIDE SEQUENCE</scope>
    <source>
        <strain evidence="2">LJ419</strain>
    </source>
</reference>
<dbReference type="RefSeq" id="WP_234654090.1">
    <property type="nucleotide sequence ID" value="NZ_CP094997.1"/>
</dbReference>